<dbReference type="InterPro" id="IPR050266">
    <property type="entry name" value="AB_hydrolase_sf"/>
</dbReference>
<comment type="caution">
    <text evidence="2">The sequence shown here is derived from an EMBL/GenBank/DDBJ whole genome shotgun (WGS) entry which is preliminary data.</text>
</comment>
<protein>
    <submittedName>
        <fullName evidence="2">Alpha/beta hydrolase</fullName>
    </submittedName>
</protein>
<sequence>MVGCKTPPSTPSIKQPPETFRIEEKMMDIDGQTIYFKKIGDDKPPLLMLHGYGGSSDGFKKIYPALAKRFTIISVDILGFGRSSKPIDFRYSFPAQANIYYKLMFKLGYVKFSTLGHSMGGEIVMNLSYLYPEAVTHLILSDAPGVETLTTGKGSKKPNLSTELTTVSDMKAYDLNQVRNNRNDNAHHIELHKQRSRRLQIPAKELTVPTLIVWGRKDSSVPWQDGETYDRLLPNSELRIIEEGFHAPFRQKPDEFIAYIDEFFAMYPNTK</sequence>
<dbReference type="GO" id="GO:0016787">
    <property type="term" value="F:hydrolase activity"/>
    <property type="evidence" value="ECO:0007669"/>
    <property type="project" value="UniProtKB-KW"/>
</dbReference>
<reference evidence="2 3" key="1">
    <citation type="submission" date="2023-04" db="EMBL/GenBank/DDBJ databases">
        <title>Ectobacillus antri isolated from activated sludge.</title>
        <authorList>
            <person name="Yan P."/>
            <person name="Liu X."/>
        </authorList>
    </citation>
    <scope>NUCLEOTIDE SEQUENCE [LARGE SCALE GENOMIC DNA]</scope>
    <source>
        <strain evidence="2 3">C18H</strain>
    </source>
</reference>
<organism evidence="2 3">
    <name type="scientific">Ectobacillus antri</name>
    <dbReference type="NCBI Taxonomy" id="2486280"/>
    <lineage>
        <taxon>Bacteria</taxon>
        <taxon>Bacillati</taxon>
        <taxon>Bacillota</taxon>
        <taxon>Bacilli</taxon>
        <taxon>Bacillales</taxon>
        <taxon>Bacillaceae</taxon>
        <taxon>Ectobacillus</taxon>
    </lineage>
</organism>
<keyword evidence="3" id="KW-1185">Reference proteome</keyword>
<evidence type="ECO:0000313" key="2">
    <source>
        <dbReference type="EMBL" id="MDG5753004.1"/>
    </source>
</evidence>
<dbReference type="InterPro" id="IPR000073">
    <property type="entry name" value="AB_hydrolase_1"/>
</dbReference>
<proteinExistence type="predicted"/>
<dbReference type="Gene3D" id="3.40.50.1820">
    <property type="entry name" value="alpha/beta hydrolase"/>
    <property type="match status" value="1"/>
</dbReference>
<dbReference type="Proteomes" id="UP001218246">
    <property type="component" value="Unassembled WGS sequence"/>
</dbReference>
<accession>A0ABT6H2R8</accession>
<dbReference type="PANTHER" id="PTHR43798:SF28">
    <property type="entry name" value="AB HYDROLASE-1 DOMAIN-CONTAINING PROTEIN"/>
    <property type="match status" value="1"/>
</dbReference>
<dbReference type="PRINTS" id="PR00111">
    <property type="entry name" value="ABHYDROLASE"/>
</dbReference>
<name>A0ABT6H2R8_9BACI</name>
<feature type="domain" description="AB hydrolase-1" evidence="1">
    <location>
        <begin position="44"/>
        <end position="146"/>
    </location>
</feature>
<feature type="domain" description="AB hydrolase-1" evidence="1">
    <location>
        <begin position="196"/>
        <end position="251"/>
    </location>
</feature>
<keyword evidence="2" id="KW-0378">Hydrolase</keyword>
<evidence type="ECO:0000259" key="1">
    <source>
        <dbReference type="Pfam" id="PF00561"/>
    </source>
</evidence>
<evidence type="ECO:0000313" key="3">
    <source>
        <dbReference type="Proteomes" id="UP001218246"/>
    </source>
</evidence>
<dbReference type="Pfam" id="PF00561">
    <property type="entry name" value="Abhydrolase_1"/>
    <property type="match status" value="2"/>
</dbReference>
<dbReference type="PANTHER" id="PTHR43798">
    <property type="entry name" value="MONOACYLGLYCEROL LIPASE"/>
    <property type="match status" value="1"/>
</dbReference>
<gene>
    <name evidence="2" type="ORF">P6P90_03190</name>
</gene>
<dbReference type="EMBL" id="JARULN010000001">
    <property type="protein sequence ID" value="MDG5753004.1"/>
    <property type="molecule type" value="Genomic_DNA"/>
</dbReference>
<dbReference type="SUPFAM" id="SSF53474">
    <property type="entry name" value="alpha/beta-Hydrolases"/>
    <property type="match status" value="1"/>
</dbReference>
<dbReference type="InterPro" id="IPR029058">
    <property type="entry name" value="AB_hydrolase_fold"/>
</dbReference>